<sequence length="50" mass="5751">MRQWKEWSGVESSRCIFHRLRNICIKHCEQLNGPLPLPVSSKGINISVSD</sequence>
<accession>A0A0A9SEA5</accession>
<organism evidence="1">
    <name type="scientific">Arundo donax</name>
    <name type="common">Giant reed</name>
    <name type="synonym">Donax arundinaceus</name>
    <dbReference type="NCBI Taxonomy" id="35708"/>
    <lineage>
        <taxon>Eukaryota</taxon>
        <taxon>Viridiplantae</taxon>
        <taxon>Streptophyta</taxon>
        <taxon>Embryophyta</taxon>
        <taxon>Tracheophyta</taxon>
        <taxon>Spermatophyta</taxon>
        <taxon>Magnoliopsida</taxon>
        <taxon>Liliopsida</taxon>
        <taxon>Poales</taxon>
        <taxon>Poaceae</taxon>
        <taxon>PACMAD clade</taxon>
        <taxon>Arundinoideae</taxon>
        <taxon>Arundineae</taxon>
        <taxon>Arundo</taxon>
    </lineage>
</organism>
<evidence type="ECO:0000313" key="1">
    <source>
        <dbReference type="EMBL" id="JAD59738.1"/>
    </source>
</evidence>
<protein>
    <submittedName>
        <fullName evidence="1">Uncharacterized protein</fullName>
    </submittedName>
</protein>
<proteinExistence type="predicted"/>
<dbReference type="EMBL" id="GBRH01238157">
    <property type="protein sequence ID" value="JAD59738.1"/>
    <property type="molecule type" value="Transcribed_RNA"/>
</dbReference>
<reference evidence="1" key="1">
    <citation type="submission" date="2014-09" db="EMBL/GenBank/DDBJ databases">
        <authorList>
            <person name="Magalhaes I.L.F."/>
            <person name="Oliveira U."/>
            <person name="Santos F.R."/>
            <person name="Vidigal T.H.D.A."/>
            <person name="Brescovit A.D."/>
            <person name="Santos A.J."/>
        </authorList>
    </citation>
    <scope>NUCLEOTIDE SEQUENCE</scope>
    <source>
        <tissue evidence="1">Shoot tissue taken approximately 20 cm above the soil surface</tissue>
    </source>
</reference>
<name>A0A0A9SEA5_ARUDO</name>
<dbReference type="AlphaFoldDB" id="A0A0A9SEA5"/>
<reference evidence="1" key="2">
    <citation type="journal article" date="2015" name="Data Brief">
        <title>Shoot transcriptome of the giant reed, Arundo donax.</title>
        <authorList>
            <person name="Barrero R.A."/>
            <person name="Guerrero F.D."/>
            <person name="Moolhuijzen P."/>
            <person name="Goolsby J.A."/>
            <person name="Tidwell J."/>
            <person name="Bellgard S.E."/>
            <person name="Bellgard M.I."/>
        </authorList>
    </citation>
    <scope>NUCLEOTIDE SEQUENCE</scope>
    <source>
        <tissue evidence="1">Shoot tissue taken approximately 20 cm above the soil surface</tissue>
    </source>
</reference>